<sequence length="193" mass="19563">MARWLLVAGMIAGLALAGCKKTPEPPATETMADMTGAIGAGGQETQSIVDSILAMPNHKTFSAALAASGVAAKLAGNGPFTVFAPTDAAFAQVPVATRDAWMRPESKAVLAGVLDYHIVPGRLTATDLAARIEAGGGKTTLTTAGGQDISLSMSGNKILLTAAGGNRAVVSTADLDRKNGVIHVVDAVLLPRM</sequence>
<dbReference type="PANTHER" id="PTHR10900">
    <property type="entry name" value="PERIOSTIN-RELATED"/>
    <property type="match status" value="1"/>
</dbReference>
<gene>
    <name evidence="3" type="ORF">FHR21_001530</name>
</gene>
<dbReference type="PROSITE" id="PS51257">
    <property type="entry name" value="PROKAR_LIPOPROTEIN"/>
    <property type="match status" value="1"/>
</dbReference>
<organism evidence="3 4">
    <name type="scientific">Sphingopyxis panaciterrulae</name>
    <dbReference type="NCBI Taxonomy" id="462372"/>
    <lineage>
        <taxon>Bacteria</taxon>
        <taxon>Pseudomonadati</taxon>
        <taxon>Pseudomonadota</taxon>
        <taxon>Alphaproteobacteria</taxon>
        <taxon>Sphingomonadales</taxon>
        <taxon>Sphingomonadaceae</taxon>
        <taxon>Sphingopyxis</taxon>
    </lineage>
</organism>
<evidence type="ECO:0000259" key="2">
    <source>
        <dbReference type="PROSITE" id="PS50213"/>
    </source>
</evidence>
<name>A0A7W9ERS9_9SPHN</name>
<dbReference type="AlphaFoldDB" id="A0A7W9ERS9"/>
<comment type="caution">
    <text evidence="3">The sequence shown here is derived from an EMBL/GenBank/DDBJ whole genome shotgun (WGS) entry which is preliminary data.</text>
</comment>
<evidence type="ECO:0000313" key="3">
    <source>
        <dbReference type="EMBL" id="MBB5706186.1"/>
    </source>
</evidence>
<dbReference type="InterPro" id="IPR000782">
    <property type="entry name" value="FAS1_domain"/>
</dbReference>
<dbReference type="RefSeq" id="WP_338113096.1">
    <property type="nucleotide sequence ID" value="NZ_JACIJH010000003.1"/>
</dbReference>
<dbReference type="InterPro" id="IPR036378">
    <property type="entry name" value="FAS1_dom_sf"/>
</dbReference>
<dbReference type="SUPFAM" id="SSF82153">
    <property type="entry name" value="FAS1 domain"/>
    <property type="match status" value="1"/>
</dbReference>
<dbReference type="Gene3D" id="2.30.180.10">
    <property type="entry name" value="FAS1 domain"/>
    <property type="match status" value="1"/>
</dbReference>
<feature type="chain" id="PRO_5030508903" evidence="1">
    <location>
        <begin position="18"/>
        <end position="193"/>
    </location>
</feature>
<protein>
    <submittedName>
        <fullName evidence="3">Putative surface protein with fasciclin (FAS1) repeats</fullName>
    </submittedName>
</protein>
<dbReference type="InterPro" id="IPR050904">
    <property type="entry name" value="Adhesion/Biosynth-related"/>
</dbReference>
<dbReference type="EMBL" id="JACIJH010000003">
    <property type="protein sequence ID" value="MBB5706186.1"/>
    <property type="molecule type" value="Genomic_DNA"/>
</dbReference>
<dbReference type="SMART" id="SM00554">
    <property type="entry name" value="FAS1"/>
    <property type="match status" value="1"/>
</dbReference>
<evidence type="ECO:0000256" key="1">
    <source>
        <dbReference type="SAM" id="SignalP"/>
    </source>
</evidence>
<keyword evidence="4" id="KW-1185">Reference proteome</keyword>
<feature type="domain" description="FAS1" evidence="2">
    <location>
        <begin position="45"/>
        <end position="189"/>
    </location>
</feature>
<dbReference type="PANTHER" id="PTHR10900:SF77">
    <property type="entry name" value="FI19380P1"/>
    <property type="match status" value="1"/>
</dbReference>
<feature type="signal peptide" evidence="1">
    <location>
        <begin position="1"/>
        <end position="17"/>
    </location>
</feature>
<evidence type="ECO:0000313" key="4">
    <source>
        <dbReference type="Proteomes" id="UP000537161"/>
    </source>
</evidence>
<dbReference type="Proteomes" id="UP000537161">
    <property type="component" value="Unassembled WGS sequence"/>
</dbReference>
<proteinExistence type="predicted"/>
<reference evidence="3 4" key="1">
    <citation type="submission" date="2020-08" db="EMBL/GenBank/DDBJ databases">
        <title>Genomic Encyclopedia of Type Strains, Phase IV (KMG-IV): sequencing the most valuable type-strain genomes for metagenomic binning, comparative biology and taxonomic classification.</title>
        <authorList>
            <person name="Goeker M."/>
        </authorList>
    </citation>
    <scope>NUCLEOTIDE SEQUENCE [LARGE SCALE GENOMIC DNA]</scope>
    <source>
        <strain evidence="3 4">DSM 27163</strain>
    </source>
</reference>
<dbReference type="PROSITE" id="PS50213">
    <property type="entry name" value="FAS1"/>
    <property type="match status" value="1"/>
</dbReference>
<accession>A0A7W9ERS9</accession>
<dbReference type="Pfam" id="PF02469">
    <property type="entry name" value="Fasciclin"/>
    <property type="match status" value="1"/>
</dbReference>
<keyword evidence="1" id="KW-0732">Signal</keyword>